<evidence type="ECO:0000313" key="3">
    <source>
        <dbReference type="EMBL" id="EIM22716.1"/>
    </source>
</evidence>
<feature type="compositionally biased region" description="Polar residues" evidence="1">
    <location>
        <begin position="148"/>
        <end position="162"/>
    </location>
</feature>
<keyword evidence="4" id="KW-1185">Reference proteome</keyword>
<feature type="compositionally biased region" description="Basic and acidic residues" evidence="1">
    <location>
        <begin position="323"/>
        <end position="335"/>
    </location>
</feature>
<dbReference type="RefSeq" id="XP_006957377.1">
    <property type="nucleotide sequence ID" value="XM_006957315.1"/>
</dbReference>
<feature type="compositionally biased region" description="Basic and acidic residues" evidence="1">
    <location>
        <begin position="163"/>
        <end position="214"/>
    </location>
</feature>
<evidence type="ECO:0000256" key="1">
    <source>
        <dbReference type="SAM" id="MobiDB-lite"/>
    </source>
</evidence>
<evidence type="ECO:0000313" key="4">
    <source>
        <dbReference type="Proteomes" id="UP000005242"/>
    </source>
</evidence>
<dbReference type="OrthoDB" id="79367at2759"/>
<dbReference type="Proteomes" id="UP000005242">
    <property type="component" value="Unassembled WGS sequence"/>
</dbReference>
<dbReference type="HOGENOM" id="CLU_829503_0_0_1"/>
<reference evidence="3 4" key="1">
    <citation type="journal article" date="2012" name="Fungal Genet. Biol.">
        <title>The genome of the xerotolerant mold Wallemia sebi reveals adaptations to osmotic stress and suggests cryptic sexual reproduction.</title>
        <authorList>
            <person name="Padamsee M."/>
            <person name="Kumar T.K.A."/>
            <person name="Riley R."/>
            <person name="Binder M."/>
            <person name="Boyd A."/>
            <person name="Calvo A.M."/>
            <person name="Furukawa K."/>
            <person name="Hesse C."/>
            <person name="Hohmann S."/>
            <person name="James T.Y."/>
            <person name="LaButti K."/>
            <person name="Lapidus A."/>
            <person name="Lindquist E."/>
            <person name="Lucas S."/>
            <person name="Miller K."/>
            <person name="Shantappa S."/>
            <person name="Grigoriev I.V."/>
            <person name="Hibbett D.S."/>
            <person name="McLaughlin D.J."/>
            <person name="Spatafora J.W."/>
            <person name="Aime M.C."/>
        </authorList>
    </citation>
    <scope>NUCLEOTIDE SEQUENCE [LARGE SCALE GENOMIC DNA]</scope>
    <source>
        <strain evidence="4">ATCC MYA-4683 / CBS 633.66</strain>
    </source>
</reference>
<proteinExistence type="predicted"/>
<dbReference type="GeneID" id="18471386"/>
<name>I4YFH4_WALMC</name>
<dbReference type="EMBL" id="JH668227">
    <property type="protein sequence ID" value="EIM22716.1"/>
    <property type="molecule type" value="Genomic_DNA"/>
</dbReference>
<accession>I4YFH4</accession>
<feature type="compositionally biased region" description="Low complexity" evidence="1">
    <location>
        <begin position="308"/>
        <end position="322"/>
    </location>
</feature>
<evidence type="ECO:0000259" key="2">
    <source>
        <dbReference type="PROSITE" id="PS51391"/>
    </source>
</evidence>
<protein>
    <recommendedName>
        <fullName evidence="2">CID domain-containing protein</fullName>
    </recommendedName>
</protein>
<dbReference type="PROSITE" id="PS51391">
    <property type="entry name" value="CID"/>
    <property type="match status" value="1"/>
</dbReference>
<dbReference type="InterPro" id="IPR006569">
    <property type="entry name" value="CID_dom"/>
</dbReference>
<feature type="region of interest" description="Disordered" evidence="1">
    <location>
        <begin position="308"/>
        <end position="335"/>
    </location>
</feature>
<sequence length="335" mass="38960">MGSQHMASSILEAHKERKAKKVSSLYTLHALVQQGHRAIRKGSRESDDWKTFLSAIESILGDFFDESIKRLDRELKEKSLKILKMWSQMGIFNKPLLEILMEKINNNKNILEKDTETSRRSRSEKQEESTPTDSKGGLPPNILAFLSNIPTSESNTPSVSSNLKRERSYDDRDRARDPRDKYRDRERSTDDYESNKRTRIDPRTRRPIENHNETKLYNQQTANSPINQFQENNNNINYTNSDLQNNNKTVDALANFNWSQFDPIQPAAWIMAGKAFEKTFGFVPSNEQIGSCAFMWVYYTNMQNMQLSQQQQPQPQPQQLEQSESRSRSRTPEED</sequence>
<dbReference type="InParanoid" id="I4YFH4"/>
<dbReference type="AlphaFoldDB" id="I4YFH4"/>
<feature type="compositionally biased region" description="Basic and acidic residues" evidence="1">
    <location>
        <begin position="111"/>
        <end position="128"/>
    </location>
</feature>
<feature type="domain" description="CID" evidence="2">
    <location>
        <begin position="1"/>
        <end position="108"/>
    </location>
</feature>
<organism evidence="3 4">
    <name type="scientific">Wallemia mellicola (strain ATCC MYA-4683 / CBS 633.66)</name>
    <name type="common">Wallemia sebi (CBS 633.66)</name>
    <dbReference type="NCBI Taxonomy" id="671144"/>
    <lineage>
        <taxon>Eukaryota</taxon>
        <taxon>Fungi</taxon>
        <taxon>Dikarya</taxon>
        <taxon>Basidiomycota</taxon>
        <taxon>Wallemiomycotina</taxon>
        <taxon>Wallemiomycetes</taxon>
        <taxon>Wallemiales</taxon>
        <taxon>Wallemiaceae</taxon>
        <taxon>Wallemia</taxon>
    </lineage>
</organism>
<dbReference type="Pfam" id="PF04818">
    <property type="entry name" value="CID"/>
    <property type="match status" value="1"/>
</dbReference>
<dbReference type="KEGG" id="wse:WALSEDRAFT_31895"/>
<dbReference type="Gene3D" id="1.25.40.90">
    <property type="match status" value="1"/>
</dbReference>
<feature type="compositionally biased region" description="Low complexity" evidence="1">
    <location>
        <begin position="223"/>
        <end position="239"/>
    </location>
</feature>
<gene>
    <name evidence="3" type="ORF">WALSEDRAFT_31895</name>
</gene>
<dbReference type="InterPro" id="IPR008942">
    <property type="entry name" value="ENTH_VHS"/>
</dbReference>
<feature type="region of interest" description="Disordered" evidence="1">
    <location>
        <begin position="111"/>
        <end position="239"/>
    </location>
</feature>